<keyword evidence="2 3" id="KW-0520">NAD</keyword>
<accession>A0ABV4EIN4</accession>
<reference evidence="6 7" key="1">
    <citation type="submission" date="2024-07" db="EMBL/GenBank/DDBJ databases">
        <title>Mealworm larvae gut microbial communities from Newark, Delaware, USA.</title>
        <authorList>
            <person name="Blenner M."/>
        </authorList>
    </citation>
    <scope>NUCLEOTIDE SEQUENCE [LARGE SCALE GENOMIC DNA]</scope>
    <source>
        <strain evidence="6 7">UD i117</strain>
    </source>
</reference>
<dbReference type="Gene3D" id="3.30.360.10">
    <property type="entry name" value="Dihydrodipicolinate Reductase, domain 2"/>
    <property type="match status" value="1"/>
</dbReference>
<dbReference type="Pfam" id="PF01408">
    <property type="entry name" value="GFO_IDH_MocA"/>
    <property type="match status" value="1"/>
</dbReference>
<feature type="domain" description="GFO/IDH/MocA-like oxidoreductase" evidence="5">
    <location>
        <begin position="139"/>
        <end position="253"/>
    </location>
</feature>
<evidence type="ECO:0000259" key="4">
    <source>
        <dbReference type="Pfam" id="PF01408"/>
    </source>
</evidence>
<dbReference type="EC" id="1.1.1.18" evidence="3"/>
<name>A0ABV4EIN4_BREEP</name>
<organism evidence="6 7">
    <name type="scientific">Brevibacterium epidermidis</name>
    <dbReference type="NCBI Taxonomy" id="1698"/>
    <lineage>
        <taxon>Bacteria</taxon>
        <taxon>Bacillati</taxon>
        <taxon>Actinomycetota</taxon>
        <taxon>Actinomycetes</taxon>
        <taxon>Micrococcales</taxon>
        <taxon>Brevibacteriaceae</taxon>
        <taxon>Brevibacterium</taxon>
    </lineage>
</organism>
<keyword evidence="1 3" id="KW-0560">Oxidoreductase</keyword>
<dbReference type="InterPro" id="IPR036291">
    <property type="entry name" value="NAD(P)-bd_dom_sf"/>
</dbReference>
<dbReference type="InterPro" id="IPR000683">
    <property type="entry name" value="Gfo/Idh/MocA-like_OxRdtase_N"/>
</dbReference>
<gene>
    <name evidence="3" type="primary">iolG</name>
    <name evidence="6" type="ORF">ABH903_001378</name>
</gene>
<evidence type="ECO:0000259" key="5">
    <source>
        <dbReference type="Pfam" id="PF22725"/>
    </source>
</evidence>
<keyword evidence="7" id="KW-1185">Reference proteome</keyword>
<dbReference type="Pfam" id="PF22725">
    <property type="entry name" value="GFO_IDH_MocA_C3"/>
    <property type="match status" value="1"/>
</dbReference>
<feature type="domain" description="Gfo/Idh/MocA-like oxidoreductase N-terminal" evidence="4">
    <location>
        <begin position="10"/>
        <end position="130"/>
    </location>
</feature>
<dbReference type="Proteomes" id="UP001565435">
    <property type="component" value="Unassembled WGS sequence"/>
</dbReference>
<comment type="caution">
    <text evidence="6">The sequence shown here is derived from an EMBL/GenBank/DDBJ whole genome shotgun (WGS) entry which is preliminary data.</text>
</comment>
<sequence length="342" mass="37226">MTDTDQPRDFRVGIVGAGMMGADHVKRITSTISGARVSAIVDPDEARRASALENAPGATGYARIEDALVAGAVDGVLIATPGFLHEQVLLPCLSAGLPILCEKPLTTDPESSWRVLEAEQATGKQLIQVGFMRRFDPEYRQLRDLVASEQAGELLMLRCAHRNPAVPDSYQQESLINDSVVHEFDVVPWLAGSPIVGLEVKHARRNRLAPERLKEPILVLMELENGTLVDLEMNVSIQFGYQVTTEAVFDSGIARIGESHGLQLWHQGRSGLAEHADFTTRFATAYDTQVQAWVDAARAGTIAGPSAWDGYKVAVACKEGVASLLDGKPRTLDIPETPTFYR</sequence>
<evidence type="ECO:0000313" key="6">
    <source>
        <dbReference type="EMBL" id="MEY9258359.1"/>
    </source>
</evidence>
<evidence type="ECO:0000313" key="7">
    <source>
        <dbReference type="Proteomes" id="UP001565435"/>
    </source>
</evidence>
<dbReference type="InterPro" id="IPR023794">
    <property type="entry name" value="MI/DCI_dehydrogenase"/>
</dbReference>
<dbReference type="PANTHER" id="PTHR43593">
    <property type="match status" value="1"/>
</dbReference>
<comment type="similarity">
    <text evidence="3">Belongs to the Gfo/Idh/MocA family.</text>
</comment>
<dbReference type="InterPro" id="IPR055170">
    <property type="entry name" value="GFO_IDH_MocA-like_dom"/>
</dbReference>
<evidence type="ECO:0000256" key="3">
    <source>
        <dbReference type="HAMAP-Rule" id="MF_01671"/>
    </source>
</evidence>
<evidence type="ECO:0000256" key="1">
    <source>
        <dbReference type="ARBA" id="ARBA00023002"/>
    </source>
</evidence>
<dbReference type="HAMAP" id="MF_01671">
    <property type="entry name" value="IolG"/>
    <property type="match status" value="1"/>
</dbReference>
<dbReference type="PANTHER" id="PTHR43593:SF1">
    <property type="entry name" value="INOSITOL 2-DEHYDROGENASE"/>
    <property type="match status" value="1"/>
</dbReference>
<dbReference type="EMBL" id="JBGBYS010000005">
    <property type="protein sequence ID" value="MEY9258359.1"/>
    <property type="molecule type" value="Genomic_DNA"/>
</dbReference>
<evidence type="ECO:0000256" key="2">
    <source>
        <dbReference type="ARBA" id="ARBA00023027"/>
    </source>
</evidence>
<dbReference type="InterPro" id="IPR050424">
    <property type="entry name" value="Gfo-Idh-MocA_inositol_DH"/>
</dbReference>
<proteinExistence type="inferred from homology"/>
<dbReference type="RefSeq" id="WP_370035555.1">
    <property type="nucleotide sequence ID" value="NZ_JBGBYS010000005.1"/>
</dbReference>
<dbReference type="SUPFAM" id="SSF51735">
    <property type="entry name" value="NAD(P)-binding Rossmann-fold domains"/>
    <property type="match status" value="1"/>
</dbReference>
<comment type="catalytic activity">
    <reaction evidence="3">
        <text>myo-inositol + NAD(+) = scyllo-inosose + NADH + H(+)</text>
        <dbReference type="Rhea" id="RHEA:16949"/>
        <dbReference type="ChEBI" id="CHEBI:15378"/>
        <dbReference type="ChEBI" id="CHEBI:17268"/>
        <dbReference type="ChEBI" id="CHEBI:17811"/>
        <dbReference type="ChEBI" id="CHEBI:57540"/>
        <dbReference type="ChEBI" id="CHEBI:57945"/>
        <dbReference type="EC" id="1.1.1.18"/>
    </reaction>
</comment>
<protein>
    <recommendedName>
        <fullName evidence="3">Inositol 2-dehydrogenase</fullName>
        <ecNumber evidence="3">1.1.1.18</ecNumber>
    </recommendedName>
    <alternativeName>
        <fullName evidence="3">Myo-inositol 2-dehydrogenase</fullName>
        <shortName evidence="3">MI 2-dehydrogenase</shortName>
    </alternativeName>
</protein>
<comment type="subunit">
    <text evidence="3">Homotetramer.</text>
</comment>
<dbReference type="SUPFAM" id="SSF55347">
    <property type="entry name" value="Glyceraldehyde-3-phosphate dehydrogenase-like, C-terminal domain"/>
    <property type="match status" value="1"/>
</dbReference>
<dbReference type="Gene3D" id="3.40.50.720">
    <property type="entry name" value="NAD(P)-binding Rossmann-like Domain"/>
    <property type="match status" value="1"/>
</dbReference>
<comment type="function">
    <text evidence="3">Involved in the oxidation of myo-inositol (MI) to 2-keto-myo-inositol (2KMI or 2-inosose).</text>
</comment>
<dbReference type="GO" id="GO:0050112">
    <property type="term" value="F:inositol 2-dehydrogenase (NAD+) activity"/>
    <property type="evidence" value="ECO:0007669"/>
    <property type="project" value="UniProtKB-EC"/>
</dbReference>